<dbReference type="Proteomes" id="UP000325081">
    <property type="component" value="Unassembled WGS sequence"/>
</dbReference>
<evidence type="ECO:0000256" key="1">
    <source>
        <dbReference type="SAM" id="SignalP"/>
    </source>
</evidence>
<keyword evidence="3" id="KW-1185">Reference proteome</keyword>
<dbReference type="AlphaFoldDB" id="A0A5A7P6P4"/>
<dbReference type="EMBL" id="BKCP01002336">
    <property type="protein sequence ID" value="GER28214.1"/>
    <property type="molecule type" value="Genomic_DNA"/>
</dbReference>
<comment type="caution">
    <text evidence="2">The sequence shown here is derived from an EMBL/GenBank/DDBJ whole genome shotgun (WGS) entry which is preliminary data.</text>
</comment>
<keyword evidence="1" id="KW-0732">Signal</keyword>
<name>A0A5A7P6P4_STRAF</name>
<gene>
    <name evidence="2" type="ORF">STAS_03989</name>
</gene>
<reference evidence="3" key="1">
    <citation type="journal article" date="2019" name="Curr. Biol.">
        <title>Genome Sequence of Striga asiatica Provides Insight into the Evolution of Plant Parasitism.</title>
        <authorList>
            <person name="Yoshida S."/>
            <person name="Kim S."/>
            <person name="Wafula E.K."/>
            <person name="Tanskanen J."/>
            <person name="Kim Y.M."/>
            <person name="Honaas L."/>
            <person name="Yang Z."/>
            <person name="Spallek T."/>
            <person name="Conn C.E."/>
            <person name="Ichihashi Y."/>
            <person name="Cheong K."/>
            <person name="Cui S."/>
            <person name="Der J.P."/>
            <person name="Gundlach H."/>
            <person name="Jiao Y."/>
            <person name="Hori C."/>
            <person name="Ishida J.K."/>
            <person name="Kasahara H."/>
            <person name="Kiba T."/>
            <person name="Kim M.S."/>
            <person name="Koo N."/>
            <person name="Laohavisit A."/>
            <person name="Lee Y.H."/>
            <person name="Lumba S."/>
            <person name="McCourt P."/>
            <person name="Mortimer J.C."/>
            <person name="Mutuku J.M."/>
            <person name="Nomura T."/>
            <person name="Sasaki-Sekimoto Y."/>
            <person name="Seto Y."/>
            <person name="Wang Y."/>
            <person name="Wakatake T."/>
            <person name="Sakakibara H."/>
            <person name="Demura T."/>
            <person name="Yamaguchi S."/>
            <person name="Yoneyama K."/>
            <person name="Manabe R.I."/>
            <person name="Nelson D.C."/>
            <person name="Schulman A.H."/>
            <person name="Timko M.P."/>
            <person name="dePamphilis C.W."/>
            <person name="Choi D."/>
            <person name="Shirasu K."/>
        </authorList>
    </citation>
    <scope>NUCLEOTIDE SEQUENCE [LARGE SCALE GENOMIC DNA]</scope>
    <source>
        <strain evidence="3">cv. UVA1</strain>
    </source>
</reference>
<evidence type="ECO:0000313" key="3">
    <source>
        <dbReference type="Proteomes" id="UP000325081"/>
    </source>
</evidence>
<organism evidence="2 3">
    <name type="scientific">Striga asiatica</name>
    <name type="common">Asiatic witchweed</name>
    <name type="synonym">Buchnera asiatica</name>
    <dbReference type="NCBI Taxonomy" id="4170"/>
    <lineage>
        <taxon>Eukaryota</taxon>
        <taxon>Viridiplantae</taxon>
        <taxon>Streptophyta</taxon>
        <taxon>Embryophyta</taxon>
        <taxon>Tracheophyta</taxon>
        <taxon>Spermatophyta</taxon>
        <taxon>Magnoliopsida</taxon>
        <taxon>eudicotyledons</taxon>
        <taxon>Gunneridae</taxon>
        <taxon>Pentapetalae</taxon>
        <taxon>asterids</taxon>
        <taxon>lamiids</taxon>
        <taxon>Lamiales</taxon>
        <taxon>Orobanchaceae</taxon>
        <taxon>Buchnereae</taxon>
        <taxon>Striga</taxon>
    </lineage>
</organism>
<sequence>MGPLSEFLVVLAVGWGCPASRWLSMVAGSERCLGSLLGSGFSQQARVWVRSVSGGGDRWDSSAAAASGLDEDGGLWSPVFVWARFAVSFPNFSTMVAVGRVCDIRAGSG</sequence>
<feature type="chain" id="PRO_5023037188" evidence="1">
    <location>
        <begin position="20"/>
        <end position="109"/>
    </location>
</feature>
<proteinExistence type="predicted"/>
<evidence type="ECO:0000313" key="2">
    <source>
        <dbReference type="EMBL" id="GER28214.1"/>
    </source>
</evidence>
<feature type="signal peptide" evidence="1">
    <location>
        <begin position="1"/>
        <end position="19"/>
    </location>
</feature>
<protein>
    <submittedName>
        <fullName evidence="2">Phage minor tail protein</fullName>
    </submittedName>
</protein>
<accession>A0A5A7P6P4</accession>